<dbReference type="Pfam" id="PF04069">
    <property type="entry name" value="OpuAC"/>
    <property type="match status" value="1"/>
</dbReference>
<comment type="similarity">
    <text evidence="8">Belongs to the binding-protein-dependent transport system permease family.</text>
</comment>
<dbReference type="Gene3D" id="3.40.190.120">
    <property type="entry name" value="Osmoprotection protein (prox), domain 2"/>
    <property type="match status" value="1"/>
</dbReference>
<feature type="transmembrane region" description="Helical" evidence="8">
    <location>
        <begin position="56"/>
        <end position="78"/>
    </location>
</feature>
<dbReference type="FunFam" id="1.10.3720.10:FF:000001">
    <property type="entry name" value="Glycine betaine ABC transporter, permease"/>
    <property type="match status" value="1"/>
</dbReference>
<dbReference type="GO" id="GO:0022857">
    <property type="term" value="F:transmembrane transporter activity"/>
    <property type="evidence" value="ECO:0007669"/>
    <property type="project" value="InterPro"/>
</dbReference>
<reference evidence="11 12" key="1">
    <citation type="submission" date="2018-06" db="EMBL/GenBank/DDBJ databases">
        <authorList>
            <consortium name="IHU Genomes"/>
        </authorList>
    </citation>
    <scope>NUCLEOTIDE SEQUENCE [LARGE SCALE GENOMIC DNA]</scope>
    <source>
        <strain evidence="11 12">NEC25</strain>
    </source>
</reference>
<dbReference type="InterPro" id="IPR000515">
    <property type="entry name" value="MetI-like"/>
</dbReference>
<evidence type="ECO:0000256" key="7">
    <source>
        <dbReference type="ARBA" id="ARBA00035652"/>
    </source>
</evidence>
<evidence type="ECO:0000313" key="11">
    <source>
        <dbReference type="EMBL" id="VCT85848.1"/>
    </source>
</evidence>
<feature type="transmembrane region" description="Helical" evidence="8">
    <location>
        <begin position="133"/>
        <end position="159"/>
    </location>
</feature>
<feature type="transmembrane region" description="Helical" evidence="8">
    <location>
        <begin position="179"/>
        <end position="198"/>
    </location>
</feature>
<evidence type="ECO:0000313" key="10">
    <source>
        <dbReference type="EMBL" id="CAG9704640.1"/>
    </source>
</evidence>
<comment type="similarity">
    <text evidence="6">In the C-terminal section; belongs to the OsmX family.</text>
</comment>
<evidence type="ECO:0000256" key="2">
    <source>
        <dbReference type="ARBA" id="ARBA00022448"/>
    </source>
</evidence>
<dbReference type="GO" id="GO:0031460">
    <property type="term" value="P:glycine betaine transport"/>
    <property type="evidence" value="ECO:0007669"/>
    <property type="project" value="TreeGrafter"/>
</dbReference>
<feature type="transmembrane region" description="Helical" evidence="8">
    <location>
        <begin position="84"/>
        <end position="101"/>
    </location>
</feature>
<feature type="domain" description="ABC transmembrane type-1" evidence="9">
    <location>
        <begin position="19"/>
        <end position="198"/>
    </location>
</feature>
<dbReference type="InterPro" id="IPR007210">
    <property type="entry name" value="ABC_Gly_betaine_transp_sub-bd"/>
</dbReference>
<dbReference type="EMBL" id="UWJD01000002">
    <property type="protein sequence ID" value="VCT85848.1"/>
    <property type="molecule type" value="Genomic_DNA"/>
</dbReference>
<dbReference type="Proteomes" id="UP000431451">
    <property type="component" value="Unassembled WGS sequence"/>
</dbReference>
<keyword evidence="4 8" id="KW-1133">Transmembrane helix</keyword>
<dbReference type="Gene3D" id="3.40.190.10">
    <property type="entry name" value="Periplasmic binding protein-like II"/>
    <property type="match status" value="1"/>
</dbReference>
<dbReference type="InterPro" id="IPR051204">
    <property type="entry name" value="ABC_transp_perm/SBD"/>
</dbReference>
<name>A0A653AVM2_9CLOT</name>
<dbReference type="InterPro" id="IPR035906">
    <property type="entry name" value="MetI-like_sf"/>
</dbReference>
<dbReference type="Gene3D" id="1.10.3720.10">
    <property type="entry name" value="MetI-like"/>
    <property type="match status" value="1"/>
</dbReference>
<comment type="similarity">
    <text evidence="7">In the N-terminal section; belongs to the binding-protein-dependent transport system permease family.</text>
</comment>
<evidence type="ECO:0000256" key="4">
    <source>
        <dbReference type="ARBA" id="ARBA00022989"/>
    </source>
</evidence>
<dbReference type="CDD" id="cd13609">
    <property type="entry name" value="PBP2_Opu_like_1"/>
    <property type="match status" value="1"/>
</dbReference>
<comment type="subcellular location">
    <subcellularLocation>
        <location evidence="8">Cell membrane</location>
        <topology evidence="8">Multi-pass membrane protein</topology>
    </subcellularLocation>
    <subcellularLocation>
        <location evidence="1">Membrane</location>
        <topology evidence="1">Multi-pass membrane protein</topology>
    </subcellularLocation>
</comment>
<keyword evidence="5 8" id="KW-0472">Membrane</keyword>
<dbReference type="PANTHER" id="PTHR30177">
    <property type="entry name" value="GLYCINE BETAINE/L-PROLINE TRANSPORT SYSTEM PERMEASE PROTEIN PROW"/>
    <property type="match status" value="1"/>
</dbReference>
<proteinExistence type="inferred from homology"/>
<dbReference type="EMBL" id="CAKJVE010000004">
    <property type="protein sequence ID" value="CAG9704640.1"/>
    <property type="molecule type" value="Genomic_DNA"/>
</dbReference>
<protein>
    <submittedName>
        <fullName evidence="11">Carnitine transport permease protein OpuCB</fullName>
    </submittedName>
    <submittedName>
        <fullName evidence="10">Glycine betaine/carnitine/choline/choline sulfate ABC transporter, permease/substrate-binding protein</fullName>
    </submittedName>
</protein>
<feature type="transmembrane region" description="Helical" evidence="8">
    <location>
        <begin position="20"/>
        <end position="44"/>
    </location>
</feature>
<dbReference type="CDD" id="cd06261">
    <property type="entry name" value="TM_PBP2"/>
    <property type="match status" value="1"/>
</dbReference>
<evidence type="ECO:0000313" key="12">
    <source>
        <dbReference type="Proteomes" id="UP000431451"/>
    </source>
</evidence>
<dbReference type="AlphaFoldDB" id="A0A653AVM2"/>
<evidence type="ECO:0000256" key="1">
    <source>
        <dbReference type="ARBA" id="ARBA00004141"/>
    </source>
</evidence>
<dbReference type="PANTHER" id="PTHR30177:SF4">
    <property type="entry name" value="OSMOPROTECTANT IMPORT PERMEASE PROTEIN OSMW"/>
    <property type="match status" value="1"/>
</dbReference>
<organism evidence="11 12">
    <name type="scientific">Clostridium neonatale</name>
    <dbReference type="NCBI Taxonomy" id="137838"/>
    <lineage>
        <taxon>Bacteria</taxon>
        <taxon>Bacillati</taxon>
        <taxon>Bacillota</taxon>
        <taxon>Clostridia</taxon>
        <taxon>Eubacteriales</taxon>
        <taxon>Clostridiaceae</taxon>
        <taxon>Clostridium</taxon>
    </lineage>
</organism>
<dbReference type="GO" id="GO:0043190">
    <property type="term" value="C:ATP-binding cassette (ABC) transporter complex"/>
    <property type="evidence" value="ECO:0007669"/>
    <property type="project" value="InterPro"/>
</dbReference>
<sequence>MLNFINLFMDKKSELLQLFIQHLNMTTIAVFISLLIGVPVAILITRNKLASQIVIGIANVMQSIPCIALLAFAVPFVGIGSKPAILMVIVYALLPIIKNTYTGIVSIDSKTVEVAKGLGLTKWQRLFKIEMPIAMPFIMAGIRISAVAAVGTMTIAAFAGAGGLGWFINLGLNSRNPGLVLLGAIPASILALAIDFILARLEHAITSEGLQPAEKIKNVSKKAKLRERAVVFALCAVLILVPGFSSLSATFASSNDDKIVIGTSNFTEVIILGYMYTDLIESNTDLKVDQKFNLNGGSFCFDALNNDSIDMFVEYTGTALSDMLHEPIENDPDTVYNKVKDLMMERHNIHVSEPLGFNNTYVMSVKPELAEKYNLKTLSDLMKVSDQLKLGCTVEFVQREDCLPLLEKTFNSKFKSVSGLDAAIRYEAIDSGEVDVVDAFSTDALLPKLGLVPLEDDVKFFPPYYAVNFVSQEVLDKHPELEPVLAKMDGLLDEETMATLNGKVDIEGMDAKDVAHDFLLEKGLLK</sequence>
<dbReference type="RefSeq" id="WP_317097433.1">
    <property type="nucleotide sequence ID" value="NZ_CAKJVE010000004.1"/>
</dbReference>
<evidence type="ECO:0000256" key="5">
    <source>
        <dbReference type="ARBA" id="ARBA00023136"/>
    </source>
</evidence>
<dbReference type="Pfam" id="PF00528">
    <property type="entry name" value="BPD_transp_1"/>
    <property type="match status" value="1"/>
</dbReference>
<evidence type="ECO:0000256" key="8">
    <source>
        <dbReference type="RuleBase" id="RU363032"/>
    </source>
</evidence>
<reference evidence="10" key="2">
    <citation type="submission" date="2021-10" db="EMBL/GenBank/DDBJ databases">
        <authorList>
            <person name="Mesa V."/>
        </authorList>
    </citation>
    <scope>NUCLEOTIDE SEQUENCE</scope>
    <source>
        <strain evidence="10">CC3_PB</strain>
    </source>
</reference>
<dbReference type="SUPFAM" id="SSF53850">
    <property type="entry name" value="Periplasmic binding protein-like II"/>
    <property type="match status" value="1"/>
</dbReference>
<keyword evidence="3 8" id="KW-0812">Transmembrane</keyword>
<keyword evidence="2 8" id="KW-0813">Transport</keyword>
<accession>A0A653AVM2</accession>
<dbReference type="Proteomes" id="UP000789738">
    <property type="component" value="Unassembled WGS sequence"/>
</dbReference>
<evidence type="ECO:0000259" key="9">
    <source>
        <dbReference type="PROSITE" id="PS50928"/>
    </source>
</evidence>
<dbReference type="PROSITE" id="PS50928">
    <property type="entry name" value="ABC_TM1"/>
    <property type="match status" value="1"/>
</dbReference>
<evidence type="ECO:0000256" key="3">
    <source>
        <dbReference type="ARBA" id="ARBA00022692"/>
    </source>
</evidence>
<dbReference type="SUPFAM" id="SSF161098">
    <property type="entry name" value="MetI-like"/>
    <property type="match status" value="1"/>
</dbReference>
<evidence type="ECO:0000256" key="6">
    <source>
        <dbReference type="ARBA" id="ARBA00035642"/>
    </source>
</evidence>
<feature type="transmembrane region" description="Helical" evidence="8">
    <location>
        <begin position="229"/>
        <end position="251"/>
    </location>
</feature>
<gene>
    <name evidence="11" type="primary">opuCB</name>
    <name evidence="10" type="synonym">opu</name>
    <name evidence="10" type="ORF">CNEO_41405</name>
    <name evidence="11" type="ORF">CNEONATNEC25_03451</name>
</gene>